<reference evidence="1" key="1">
    <citation type="submission" date="2020-08" db="EMBL/GenBank/DDBJ databases">
        <title>Multicomponent nature underlies the extraordinary mechanical properties of spider dragline silk.</title>
        <authorList>
            <person name="Kono N."/>
            <person name="Nakamura H."/>
            <person name="Mori M."/>
            <person name="Yoshida Y."/>
            <person name="Ohtoshi R."/>
            <person name="Malay A.D."/>
            <person name="Moran D.A.P."/>
            <person name="Tomita M."/>
            <person name="Numata K."/>
            <person name="Arakawa K."/>
        </authorList>
    </citation>
    <scope>NUCLEOTIDE SEQUENCE</scope>
</reference>
<comment type="caution">
    <text evidence="1">The sequence shown here is derived from an EMBL/GenBank/DDBJ whole genome shotgun (WGS) entry which is preliminary data.</text>
</comment>
<protein>
    <recommendedName>
        <fullName evidence="3">DNA-directed DNA polymerase</fullName>
    </recommendedName>
</protein>
<dbReference type="PANTHER" id="PTHR31511:SF12">
    <property type="entry name" value="RHO TERMINATION FACTOR N-TERMINAL DOMAIN-CONTAINING PROTEIN"/>
    <property type="match status" value="1"/>
</dbReference>
<keyword evidence="2" id="KW-1185">Reference proteome</keyword>
<dbReference type="GO" id="GO:0071897">
    <property type="term" value="P:DNA biosynthetic process"/>
    <property type="evidence" value="ECO:0007669"/>
    <property type="project" value="UniProtKB-ARBA"/>
</dbReference>
<dbReference type="EMBL" id="BMAW01095833">
    <property type="protein sequence ID" value="GFS72155.1"/>
    <property type="molecule type" value="Genomic_DNA"/>
</dbReference>
<evidence type="ECO:0000313" key="1">
    <source>
        <dbReference type="EMBL" id="GFS72155.1"/>
    </source>
</evidence>
<dbReference type="AlphaFoldDB" id="A0A8X6MQC7"/>
<dbReference type="SUPFAM" id="SSF56672">
    <property type="entry name" value="DNA/RNA polymerases"/>
    <property type="match status" value="1"/>
</dbReference>
<dbReference type="InterPro" id="IPR043502">
    <property type="entry name" value="DNA/RNA_pol_sf"/>
</dbReference>
<proteinExistence type="predicted"/>
<accession>A0A8X6MQC7</accession>
<evidence type="ECO:0008006" key="3">
    <source>
        <dbReference type="Google" id="ProtNLM"/>
    </source>
</evidence>
<name>A0A8X6MQC7_NEPPI</name>
<dbReference type="OrthoDB" id="6421933at2759"/>
<dbReference type="PANTHER" id="PTHR31511">
    <property type="entry name" value="PROTEIN CBG23764"/>
    <property type="match status" value="1"/>
</dbReference>
<organism evidence="1 2">
    <name type="scientific">Nephila pilipes</name>
    <name type="common">Giant wood spider</name>
    <name type="synonym">Nephila maculata</name>
    <dbReference type="NCBI Taxonomy" id="299642"/>
    <lineage>
        <taxon>Eukaryota</taxon>
        <taxon>Metazoa</taxon>
        <taxon>Ecdysozoa</taxon>
        <taxon>Arthropoda</taxon>
        <taxon>Chelicerata</taxon>
        <taxon>Arachnida</taxon>
        <taxon>Araneae</taxon>
        <taxon>Araneomorphae</taxon>
        <taxon>Entelegynae</taxon>
        <taxon>Araneoidea</taxon>
        <taxon>Nephilidae</taxon>
        <taxon>Nephila</taxon>
    </lineage>
</organism>
<gene>
    <name evidence="1" type="primary">AVEN_149573_1</name>
    <name evidence="1" type="ORF">NPIL_306761</name>
</gene>
<evidence type="ECO:0000313" key="2">
    <source>
        <dbReference type="Proteomes" id="UP000887013"/>
    </source>
</evidence>
<sequence length="124" mass="14494">MTKVRLERLTDIHMHLFIRKGIRGGVAMISHRYNKVNNVYLPTYDSSLPSSYIIHLDANNLYGWAMSENLPTHDFSWIDEYVNIMDVPDDSDIGYIFEVDLEYPDELQDLHKCYSLAPEKIKVL</sequence>
<dbReference type="Proteomes" id="UP000887013">
    <property type="component" value="Unassembled WGS sequence"/>
</dbReference>